<dbReference type="InterPro" id="IPR027417">
    <property type="entry name" value="P-loop_NTPase"/>
</dbReference>
<dbReference type="GO" id="GO:0005524">
    <property type="term" value="F:ATP binding"/>
    <property type="evidence" value="ECO:0007669"/>
    <property type="project" value="UniProtKB-KW"/>
</dbReference>
<keyword evidence="1" id="KW-0813">Transport</keyword>
<evidence type="ECO:0000259" key="4">
    <source>
        <dbReference type="PROSITE" id="PS50893"/>
    </source>
</evidence>
<dbReference type="Proteomes" id="UP000005039">
    <property type="component" value="Unassembled WGS sequence"/>
</dbReference>
<comment type="caution">
    <text evidence="5">The sequence shown here is derived from an EMBL/GenBank/DDBJ whole genome shotgun (WGS) entry which is preliminary data.</text>
</comment>
<evidence type="ECO:0000313" key="5">
    <source>
        <dbReference type="EMBL" id="EIC96357.1"/>
    </source>
</evidence>
<protein>
    <submittedName>
        <fullName evidence="5">ABC transporter, ATP-binding protein</fullName>
    </submittedName>
</protein>
<evidence type="ECO:0000256" key="3">
    <source>
        <dbReference type="ARBA" id="ARBA00022840"/>
    </source>
</evidence>
<dbReference type="SUPFAM" id="SSF52540">
    <property type="entry name" value="P-loop containing nucleoside triphosphate hydrolases"/>
    <property type="match status" value="1"/>
</dbReference>
<dbReference type="RefSeq" id="WP_008753523.1">
    <property type="nucleotide sequence ID" value="NZ_AJGH01000044.1"/>
</dbReference>
<keyword evidence="3 5" id="KW-0067">ATP-binding</keyword>
<name>I0R9J9_9FIRM</name>
<dbReference type="Gene3D" id="3.40.50.300">
    <property type="entry name" value="P-loop containing nucleotide triphosphate hydrolases"/>
    <property type="match status" value="1"/>
</dbReference>
<dbReference type="CDD" id="cd03214">
    <property type="entry name" value="ABC_Iron-Siderophores_B12_Hemin"/>
    <property type="match status" value="1"/>
</dbReference>
<dbReference type="PROSITE" id="PS50893">
    <property type="entry name" value="ABC_TRANSPORTER_2"/>
    <property type="match status" value="1"/>
</dbReference>
<organism evidence="5 6">
    <name type="scientific">Lachnoanaerobaculum saburreum F0468</name>
    <dbReference type="NCBI Taxonomy" id="1095750"/>
    <lineage>
        <taxon>Bacteria</taxon>
        <taxon>Bacillati</taxon>
        <taxon>Bacillota</taxon>
        <taxon>Clostridia</taxon>
        <taxon>Lachnospirales</taxon>
        <taxon>Lachnospiraceae</taxon>
        <taxon>Lachnoanaerobaculum</taxon>
    </lineage>
</organism>
<keyword evidence="6" id="KW-1185">Reference proteome</keyword>
<evidence type="ECO:0000256" key="1">
    <source>
        <dbReference type="ARBA" id="ARBA00022448"/>
    </source>
</evidence>
<accession>I0R9J9</accession>
<dbReference type="GO" id="GO:0016887">
    <property type="term" value="F:ATP hydrolysis activity"/>
    <property type="evidence" value="ECO:0007669"/>
    <property type="project" value="InterPro"/>
</dbReference>
<dbReference type="FunFam" id="3.40.50.300:FF:000134">
    <property type="entry name" value="Iron-enterobactin ABC transporter ATP-binding protein"/>
    <property type="match status" value="1"/>
</dbReference>
<dbReference type="Pfam" id="PF00005">
    <property type="entry name" value="ABC_tran"/>
    <property type="match status" value="1"/>
</dbReference>
<evidence type="ECO:0000313" key="6">
    <source>
        <dbReference type="Proteomes" id="UP000005039"/>
    </source>
</evidence>
<dbReference type="PANTHER" id="PTHR42794:SF2">
    <property type="entry name" value="ABC TRANSPORTER ATP-BINDING PROTEIN"/>
    <property type="match status" value="1"/>
</dbReference>
<dbReference type="PROSITE" id="PS00211">
    <property type="entry name" value="ABC_TRANSPORTER_1"/>
    <property type="match status" value="1"/>
</dbReference>
<dbReference type="EMBL" id="AJGH01000044">
    <property type="protein sequence ID" value="EIC96357.1"/>
    <property type="molecule type" value="Genomic_DNA"/>
</dbReference>
<dbReference type="PANTHER" id="PTHR42794">
    <property type="entry name" value="HEMIN IMPORT ATP-BINDING PROTEIN HMUV"/>
    <property type="match status" value="1"/>
</dbReference>
<dbReference type="OrthoDB" id="9799337at2"/>
<dbReference type="SMART" id="SM00382">
    <property type="entry name" value="AAA"/>
    <property type="match status" value="1"/>
</dbReference>
<gene>
    <name evidence="5" type="ORF">HMPREF9970_1195</name>
</gene>
<dbReference type="InterPro" id="IPR003593">
    <property type="entry name" value="AAA+_ATPase"/>
</dbReference>
<keyword evidence="2" id="KW-0547">Nucleotide-binding</keyword>
<reference evidence="5 6" key="1">
    <citation type="submission" date="2012-03" db="EMBL/GenBank/DDBJ databases">
        <authorList>
            <person name="Durkin A.S."/>
            <person name="McCorrison J."/>
            <person name="Torralba M."/>
            <person name="Gillis M."/>
            <person name="Methe B."/>
            <person name="Sutton G."/>
            <person name="Nelson K.E."/>
        </authorList>
    </citation>
    <scope>NUCLEOTIDE SEQUENCE [LARGE SCALE GENOMIC DNA]</scope>
    <source>
        <strain evidence="5 6">F0468</strain>
    </source>
</reference>
<dbReference type="InterPro" id="IPR017871">
    <property type="entry name" value="ABC_transporter-like_CS"/>
</dbReference>
<dbReference type="InterPro" id="IPR003439">
    <property type="entry name" value="ABC_transporter-like_ATP-bd"/>
</dbReference>
<dbReference type="AlphaFoldDB" id="I0R9J9"/>
<evidence type="ECO:0000256" key="2">
    <source>
        <dbReference type="ARBA" id="ARBA00022741"/>
    </source>
</evidence>
<dbReference type="eggNOG" id="COG1120">
    <property type="taxonomic scope" value="Bacteria"/>
</dbReference>
<sequence length="266" mass="29903">MKLKAKNVDVQIRGKDIVKNFTIEVSKGMCTAVLGPNGSGKSTFLKAVYRVQPVSAGMIFLNNQQIDKISRKHMAQEVSVVGQFNNIQFEYSVYDAVLMGRTPHLKLMQSEGSKDHNLAKEALKAVGMYDYKDRNFQTLSGGEKQRVILARALTQQPKLLILDEPTNHLDIRYQLEILSIIKSLGISVLTALHDLNLALQFCDYIYLVKDGKIHCHGEPSHVLTPENIADVYGINCDIFPSPIDGQLMIQYHLSKQDKKQSFININ</sequence>
<dbReference type="PATRIC" id="fig|1095750.3.peg.893"/>
<feature type="domain" description="ABC transporter" evidence="4">
    <location>
        <begin position="3"/>
        <end position="235"/>
    </location>
</feature>
<proteinExistence type="predicted"/>